<dbReference type="AlphaFoldDB" id="A0A6A6LT88"/>
<protein>
    <recommendedName>
        <fullName evidence="4">F-box protein</fullName>
    </recommendedName>
</protein>
<evidence type="ECO:0000313" key="2">
    <source>
        <dbReference type="EMBL" id="KAF2304711.1"/>
    </source>
</evidence>
<accession>A0A6A6LT88</accession>
<evidence type="ECO:0000313" key="3">
    <source>
        <dbReference type="Proteomes" id="UP000467840"/>
    </source>
</evidence>
<evidence type="ECO:0000313" key="1">
    <source>
        <dbReference type="EMBL" id="KAF2303707.1"/>
    </source>
</evidence>
<dbReference type="InterPro" id="IPR027949">
    <property type="entry name" value="Chloroplast_duf"/>
</dbReference>
<dbReference type="PANTHER" id="PTHR33358">
    <property type="entry name" value="F-BOX PROTEIN WITH A DOMAIN PROTEIN"/>
    <property type="match status" value="1"/>
</dbReference>
<dbReference type="EMBL" id="JAAGAX010000009">
    <property type="protein sequence ID" value="KAF2304711.1"/>
    <property type="molecule type" value="Genomic_DNA"/>
</dbReference>
<comment type="caution">
    <text evidence="1">The sequence shown here is derived from an EMBL/GenBank/DDBJ whole genome shotgun (WGS) entry which is preliminary data.</text>
</comment>
<dbReference type="EMBL" id="JAAGAX010000009">
    <property type="protein sequence ID" value="KAF2303707.1"/>
    <property type="molecule type" value="Genomic_DNA"/>
</dbReference>
<dbReference type="PANTHER" id="PTHR33358:SF13">
    <property type="entry name" value="F-BOX PROTEIN"/>
    <property type="match status" value="1"/>
</dbReference>
<dbReference type="Pfam" id="PF14476">
    <property type="entry name" value="Chloroplast_duf"/>
    <property type="match status" value="2"/>
</dbReference>
<dbReference type="Proteomes" id="UP000467840">
    <property type="component" value="Chromosome 16"/>
</dbReference>
<reference evidence="1 3" key="1">
    <citation type="journal article" date="2020" name="Mol. Plant">
        <title>The Chromosome-Based Rubber Tree Genome Provides New Insights into Spurge Genome Evolution and Rubber Biosynthesis.</title>
        <authorList>
            <person name="Liu J."/>
            <person name="Shi C."/>
            <person name="Shi C.C."/>
            <person name="Li W."/>
            <person name="Zhang Q.J."/>
            <person name="Zhang Y."/>
            <person name="Li K."/>
            <person name="Lu H.F."/>
            <person name="Shi C."/>
            <person name="Zhu S.T."/>
            <person name="Xiao Z.Y."/>
            <person name="Nan H."/>
            <person name="Yue Y."/>
            <person name="Zhu X.G."/>
            <person name="Wu Y."/>
            <person name="Hong X.N."/>
            <person name="Fan G.Y."/>
            <person name="Tong Y."/>
            <person name="Zhang D."/>
            <person name="Mao C.L."/>
            <person name="Liu Y.L."/>
            <person name="Hao S.J."/>
            <person name="Liu W.Q."/>
            <person name="Lv M.Q."/>
            <person name="Zhang H.B."/>
            <person name="Liu Y."/>
            <person name="Hu-Tang G.R."/>
            <person name="Wang J.P."/>
            <person name="Wang J.H."/>
            <person name="Sun Y.H."/>
            <person name="Ni S.B."/>
            <person name="Chen W.B."/>
            <person name="Zhang X.C."/>
            <person name="Jiao Y.N."/>
            <person name="Eichler E.E."/>
            <person name="Li G.H."/>
            <person name="Liu X."/>
            <person name="Gao L.Z."/>
        </authorList>
    </citation>
    <scope>NUCLEOTIDE SEQUENCE [LARGE SCALE GENOMIC DNA]</scope>
    <source>
        <strain evidence="3">cv. GT1</strain>
        <tissue evidence="1">Leaf</tissue>
    </source>
</reference>
<keyword evidence="3" id="KW-1185">Reference proteome</keyword>
<sequence length="202" mass="22485">MLSIGNPNIDDVNEAMEKVLALDRAYPLPLLGVMLEKFPSSVDPAICWPQQRRKQAKGFGRMIDGNGWNRELKDEMRQIDGILRTKIKQRALGAAFMGTNPWAVIVGVASGALASIVNTMEHGGQVGMVFEMYRSNAGFFKLMEETIESNITERMVEGRENGQELEMKVALSLGRSLSELKHLATSYSRNGEDIEEFGSKLF</sequence>
<name>A0A6A6LT88_HEVBR</name>
<gene>
    <name evidence="1" type="ORF">GH714_021372</name>
    <name evidence="2" type="ORF">GH714_037564</name>
</gene>
<proteinExistence type="predicted"/>
<organism evidence="1 3">
    <name type="scientific">Hevea brasiliensis</name>
    <name type="common">Para rubber tree</name>
    <name type="synonym">Siphonia brasiliensis</name>
    <dbReference type="NCBI Taxonomy" id="3981"/>
    <lineage>
        <taxon>Eukaryota</taxon>
        <taxon>Viridiplantae</taxon>
        <taxon>Streptophyta</taxon>
        <taxon>Embryophyta</taxon>
        <taxon>Tracheophyta</taxon>
        <taxon>Spermatophyta</taxon>
        <taxon>Magnoliopsida</taxon>
        <taxon>eudicotyledons</taxon>
        <taxon>Gunneridae</taxon>
        <taxon>Pentapetalae</taxon>
        <taxon>rosids</taxon>
        <taxon>fabids</taxon>
        <taxon>Malpighiales</taxon>
        <taxon>Euphorbiaceae</taxon>
        <taxon>Crotonoideae</taxon>
        <taxon>Micrandreae</taxon>
        <taxon>Hevea</taxon>
    </lineage>
</organism>
<evidence type="ECO:0008006" key="4">
    <source>
        <dbReference type="Google" id="ProtNLM"/>
    </source>
</evidence>